<accession>A0A097APZ7</accession>
<dbReference type="AlphaFoldDB" id="A0A097APZ7"/>
<evidence type="ECO:0000256" key="2">
    <source>
        <dbReference type="ARBA" id="ARBA00022722"/>
    </source>
</evidence>
<dbReference type="Proteomes" id="UP000029669">
    <property type="component" value="Chromosome"/>
</dbReference>
<dbReference type="PANTHER" id="PTHR33397">
    <property type="entry name" value="UPF0331 PROTEIN YUTE"/>
    <property type="match status" value="1"/>
</dbReference>
<sequence length="146" mass="17075">MTKSIIETINSKIGKLQKNLILLKKVSQEVTKENIKEDMLKYWGIERGIQISIECVIDIANIIISSLGLEKPDTYRETVLLLGKSNILPENFAQNISNMVSFRNILVHDYMKIDEKVIVDILKNHLDDFVKYIHYINKWIEENYYS</sequence>
<comment type="similarity">
    <text evidence="4">Belongs to the HepT RNase toxin family.</text>
</comment>
<dbReference type="GO" id="GO:0004540">
    <property type="term" value="F:RNA nuclease activity"/>
    <property type="evidence" value="ECO:0007669"/>
    <property type="project" value="InterPro"/>
</dbReference>
<evidence type="ECO:0000256" key="3">
    <source>
        <dbReference type="ARBA" id="ARBA00022801"/>
    </source>
</evidence>
<dbReference type="OrthoDB" id="9796612at2"/>
<gene>
    <name evidence="5" type="ORF">TKV_c07110</name>
</gene>
<dbReference type="GO" id="GO:0110001">
    <property type="term" value="C:toxin-antitoxin complex"/>
    <property type="evidence" value="ECO:0007669"/>
    <property type="project" value="InterPro"/>
</dbReference>
<keyword evidence="6" id="KW-1185">Reference proteome</keyword>
<dbReference type="RefSeq" id="WP_049684757.1">
    <property type="nucleotide sequence ID" value="NZ_CP009170.1"/>
</dbReference>
<organism evidence="5 6">
    <name type="scientific">Thermoanaerobacter kivui</name>
    <name type="common">Acetogenium kivui</name>
    <dbReference type="NCBI Taxonomy" id="2325"/>
    <lineage>
        <taxon>Bacteria</taxon>
        <taxon>Bacillati</taxon>
        <taxon>Bacillota</taxon>
        <taxon>Clostridia</taxon>
        <taxon>Thermoanaerobacterales</taxon>
        <taxon>Thermoanaerobacteraceae</taxon>
        <taxon>Thermoanaerobacter</taxon>
    </lineage>
</organism>
<evidence type="ECO:0000313" key="5">
    <source>
        <dbReference type="EMBL" id="AIS51895.1"/>
    </source>
</evidence>
<reference evidence="6" key="1">
    <citation type="journal article" date="2015" name="Genome Announc.">
        <title>Whole-Genome Sequences of 80 Environmental and Clinical Isolates of Burkholderia pseudomallei.</title>
        <authorList>
            <person name="Johnson S.L."/>
            <person name="Baker A.L."/>
            <person name="Chain P.S."/>
            <person name="Currie B.J."/>
            <person name="Daligault H.E."/>
            <person name="Davenport K.W."/>
            <person name="Davis C.B."/>
            <person name="Inglis T.J."/>
            <person name="Kaestli M."/>
            <person name="Koren S."/>
            <person name="Mayo M."/>
            <person name="Merritt A.J."/>
            <person name="Price E.P."/>
            <person name="Sarovich D.S."/>
            <person name="Warner J."/>
            <person name="Rosovitz M.J."/>
        </authorList>
    </citation>
    <scope>NUCLEOTIDE SEQUENCE [LARGE SCALE GENOMIC DNA]</scope>
    <source>
        <strain evidence="6">DSM 2030</strain>
    </source>
</reference>
<dbReference type="eggNOG" id="COG2445">
    <property type="taxonomic scope" value="Bacteria"/>
</dbReference>
<dbReference type="InterPro" id="IPR008201">
    <property type="entry name" value="HepT-like"/>
</dbReference>
<dbReference type="PANTHER" id="PTHR33397:SF5">
    <property type="entry name" value="RNASE YUTE-RELATED"/>
    <property type="match status" value="1"/>
</dbReference>
<dbReference type="NCBIfam" id="NF047751">
    <property type="entry name" value="HepT_toxin"/>
    <property type="match status" value="1"/>
</dbReference>
<dbReference type="InterPro" id="IPR037038">
    <property type="entry name" value="HepT-like_sf"/>
</dbReference>
<evidence type="ECO:0000256" key="4">
    <source>
        <dbReference type="ARBA" id="ARBA00024207"/>
    </source>
</evidence>
<evidence type="ECO:0000313" key="6">
    <source>
        <dbReference type="Proteomes" id="UP000029669"/>
    </source>
</evidence>
<proteinExistence type="inferred from homology"/>
<dbReference type="KEGG" id="tki:TKV_c07110"/>
<dbReference type="Pfam" id="PF01934">
    <property type="entry name" value="HepT-like"/>
    <property type="match status" value="1"/>
</dbReference>
<dbReference type="STRING" id="2325.TKV_c07110"/>
<dbReference type="GO" id="GO:0016787">
    <property type="term" value="F:hydrolase activity"/>
    <property type="evidence" value="ECO:0007669"/>
    <property type="project" value="UniProtKB-KW"/>
</dbReference>
<evidence type="ECO:0008006" key="7">
    <source>
        <dbReference type="Google" id="ProtNLM"/>
    </source>
</evidence>
<keyword evidence="1" id="KW-1277">Toxin-antitoxin system</keyword>
<keyword evidence="3" id="KW-0378">Hydrolase</keyword>
<dbReference type="InterPro" id="IPR052379">
    <property type="entry name" value="Type_VII_TA_RNase"/>
</dbReference>
<name>A0A097APZ7_THEKI</name>
<protein>
    <recommendedName>
        <fullName evidence="7">DUF86 domain-containing protein</fullName>
    </recommendedName>
</protein>
<dbReference type="EMBL" id="CP009170">
    <property type="protein sequence ID" value="AIS51895.1"/>
    <property type="molecule type" value="Genomic_DNA"/>
</dbReference>
<dbReference type="Gene3D" id="1.20.120.580">
    <property type="entry name" value="bsu32300-like"/>
    <property type="match status" value="1"/>
</dbReference>
<keyword evidence="2" id="KW-0540">Nuclease</keyword>
<dbReference type="HOGENOM" id="CLU_142825_1_0_9"/>
<evidence type="ECO:0000256" key="1">
    <source>
        <dbReference type="ARBA" id="ARBA00022649"/>
    </source>
</evidence>